<evidence type="ECO:0000313" key="4">
    <source>
        <dbReference type="Proteomes" id="UP000419144"/>
    </source>
</evidence>
<evidence type="ECO:0000256" key="2">
    <source>
        <dbReference type="SAM" id="Phobius"/>
    </source>
</evidence>
<dbReference type="EMBL" id="BLBS01000031">
    <property type="protein sequence ID" value="GET88965.1"/>
    <property type="molecule type" value="Genomic_DNA"/>
</dbReference>
<keyword evidence="2" id="KW-0472">Membrane</keyword>
<feature type="region of interest" description="Disordered" evidence="1">
    <location>
        <begin position="77"/>
        <end position="108"/>
    </location>
</feature>
<comment type="caution">
    <text evidence="3">The sequence shown here is derived from an EMBL/GenBank/DDBJ whole genome shotgun (WGS) entry which is preliminary data.</text>
</comment>
<sequence length="216" mass="22603">MGLHPCCAFRLMHLLWTSLMLGCHGVLLLLLWRARPVRAGEYGHGDDLQAPGRDHQREAGGVGVGAAEAVAAHGQVVDAGDAGPGDHGARDADGGEHEGDDGGDLNLRVQQDCGYETGEAECGRYDAEGGTATHRGGATRAAEGGVPGEVVRHVAAELAVAPHGEAAVVGCLELRGWRGDEGEGPGNEVDEREAHRASVVRKAGGHPGVRMRWRRR</sequence>
<protein>
    <submittedName>
        <fullName evidence="3">Amastin-like surface protein-like protein</fullName>
    </submittedName>
</protein>
<keyword evidence="4" id="KW-1185">Reference proteome</keyword>
<feature type="compositionally biased region" description="Basic and acidic residues" evidence="1">
    <location>
        <begin position="87"/>
        <end position="97"/>
    </location>
</feature>
<evidence type="ECO:0000256" key="1">
    <source>
        <dbReference type="SAM" id="MobiDB-lite"/>
    </source>
</evidence>
<name>A0A640KIX4_LEITA</name>
<feature type="region of interest" description="Disordered" evidence="1">
    <location>
        <begin position="44"/>
        <end position="63"/>
    </location>
</feature>
<dbReference type="AlphaFoldDB" id="A0A640KIX4"/>
<reference evidence="3" key="1">
    <citation type="submission" date="2019-11" db="EMBL/GenBank/DDBJ databases">
        <title>Leishmania tarentolae CDS.</title>
        <authorList>
            <person name="Goto Y."/>
            <person name="Yamagishi J."/>
        </authorList>
    </citation>
    <scope>NUCLEOTIDE SEQUENCE [LARGE SCALE GENOMIC DNA]</scope>
    <source>
        <strain evidence="3">Parrot Tar II</strain>
    </source>
</reference>
<accession>A0A640KIX4</accession>
<dbReference type="Proteomes" id="UP000419144">
    <property type="component" value="Unassembled WGS sequence"/>
</dbReference>
<dbReference type="VEuPathDB" id="TriTrypDB:LtaPh_2413561"/>
<proteinExistence type="predicted"/>
<feature type="transmembrane region" description="Helical" evidence="2">
    <location>
        <begin position="12"/>
        <end position="32"/>
    </location>
</feature>
<keyword evidence="2" id="KW-0812">Transmembrane</keyword>
<keyword evidence="2" id="KW-1133">Transmembrane helix</keyword>
<organism evidence="3 4">
    <name type="scientific">Leishmania tarentolae</name>
    <name type="common">Sauroleishmania tarentolae</name>
    <dbReference type="NCBI Taxonomy" id="5689"/>
    <lineage>
        <taxon>Eukaryota</taxon>
        <taxon>Discoba</taxon>
        <taxon>Euglenozoa</taxon>
        <taxon>Kinetoplastea</taxon>
        <taxon>Metakinetoplastina</taxon>
        <taxon>Trypanosomatida</taxon>
        <taxon>Trypanosomatidae</taxon>
        <taxon>Leishmaniinae</taxon>
        <taxon>Leishmania</taxon>
        <taxon>lizard Leishmania</taxon>
    </lineage>
</organism>
<feature type="compositionally biased region" description="Basic and acidic residues" evidence="1">
    <location>
        <begin position="44"/>
        <end position="58"/>
    </location>
</feature>
<evidence type="ECO:0000313" key="3">
    <source>
        <dbReference type="EMBL" id="GET88965.1"/>
    </source>
</evidence>
<gene>
    <name evidence="3" type="ORF">LtaPh_2413561</name>
</gene>